<keyword evidence="2" id="KW-1185">Reference proteome</keyword>
<evidence type="ECO:0000313" key="1">
    <source>
        <dbReference type="EMBL" id="MFC3569201.1"/>
    </source>
</evidence>
<sequence length="210" mass="21695">MALAEPYPLAFLSNILPVADCTIEPVRFEEMSGAGSGQFWAAEMADPLWRVSATLSPCLWALAREINAKMNALGTTQSFHFSDPSYSPAAGDAPGSGVTISAIGATRQAIALAGLPAAYRITAGDRLSILRSGAGYYFGEFAETVTANSSGATAQVAISPALPLLVATGAAVSMANPVIRLRVPPGGFTPYREIPGGLSTGASFSLVQKR</sequence>
<gene>
    <name evidence="1" type="ORF">ACFOMP_07035</name>
</gene>
<comment type="caution">
    <text evidence="1">The sequence shown here is derived from an EMBL/GenBank/DDBJ whole genome shotgun (WGS) entry which is preliminary data.</text>
</comment>
<dbReference type="EMBL" id="JBHRXE010000016">
    <property type="protein sequence ID" value="MFC3569201.1"/>
    <property type="molecule type" value="Genomic_DNA"/>
</dbReference>
<organism evidence="1 2">
    <name type="scientific">Paracoccus simplex</name>
    <dbReference type="NCBI Taxonomy" id="2086346"/>
    <lineage>
        <taxon>Bacteria</taxon>
        <taxon>Pseudomonadati</taxon>
        <taxon>Pseudomonadota</taxon>
        <taxon>Alphaproteobacteria</taxon>
        <taxon>Rhodobacterales</taxon>
        <taxon>Paracoccaceae</taxon>
        <taxon>Paracoccus</taxon>
    </lineage>
</organism>
<protein>
    <submittedName>
        <fullName evidence="1">Uncharacterized protein</fullName>
    </submittedName>
</protein>
<dbReference type="Proteomes" id="UP001595596">
    <property type="component" value="Unassembled WGS sequence"/>
</dbReference>
<reference evidence="2" key="1">
    <citation type="journal article" date="2019" name="Int. J. Syst. Evol. Microbiol.">
        <title>The Global Catalogue of Microorganisms (GCM) 10K type strain sequencing project: providing services to taxonomists for standard genome sequencing and annotation.</title>
        <authorList>
            <consortium name="The Broad Institute Genomics Platform"/>
            <consortium name="The Broad Institute Genome Sequencing Center for Infectious Disease"/>
            <person name="Wu L."/>
            <person name="Ma J."/>
        </authorList>
    </citation>
    <scope>NUCLEOTIDE SEQUENCE [LARGE SCALE GENOMIC DNA]</scope>
    <source>
        <strain evidence="2">VKM B-3226</strain>
    </source>
</reference>
<dbReference type="RefSeq" id="WP_379028907.1">
    <property type="nucleotide sequence ID" value="NZ_JBHRXE010000016.1"/>
</dbReference>
<name>A0ABV7RYY8_9RHOB</name>
<accession>A0ABV7RYY8</accession>
<evidence type="ECO:0000313" key="2">
    <source>
        <dbReference type="Proteomes" id="UP001595596"/>
    </source>
</evidence>
<proteinExistence type="predicted"/>